<keyword evidence="2 4" id="KW-0863">Zinc-finger</keyword>
<dbReference type="Pfam" id="PF03108">
    <property type="entry name" value="DBD_Tnp_Mut"/>
    <property type="match status" value="1"/>
</dbReference>
<feature type="domain" description="SWIM-type" evidence="7">
    <location>
        <begin position="793"/>
        <end position="825"/>
    </location>
</feature>
<evidence type="ECO:0000313" key="9">
    <source>
        <dbReference type="RefSeq" id="XP_009783515.1"/>
    </source>
</evidence>
<evidence type="ECO:0000256" key="1">
    <source>
        <dbReference type="ARBA" id="ARBA00022723"/>
    </source>
</evidence>
<protein>
    <submittedName>
        <fullName evidence="9">Uncharacterized protein LOC104232116</fullName>
    </submittedName>
</protein>
<reference evidence="8" key="1">
    <citation type="journal article" date="2013" name="Genome Biol.">
        <title>Reference genomes and transcriptomes of Nicotiana sylvestris and Nicotiana tomentosiformis.</title>
        <authorList>
            <person name="Sierro N."/>
            <person name="Battey J.N."/>
            <person name="Ouadi S."/>
            <person name="Bovet L."/>
            <person name="Goepfert S."/>
            <person name="Bakaher N."/>
            <person name="Peitsch M.C."/>
            <person name="Ivanov N.V."/>
        </authorList>
    </citation>
    <scope>NUCLEOTIDE SEQUENCE [LARGE SCALE GENOMIC DNA]</scope>
</reference>
<dbReference type="InterPro" id="IPR018289">
    <property type="entry name" value="MULE_transposase_dom"/>
</dbReference>
<dbReference type="PROSITE" id="PS50966">
    <property type="entry name" value="ZF_SWIM"/>
    <property type="match status" value="1"/>
</dbReference>
<dbReference type="InterPro" id="IPR007527">
    <property type="entry name" value="Znf_SWIM"/>
</dbReference>
<evidence type="ECO:0000256" key="4">
    <source>
        <dbReference type="PROSITE-ProRule" id="PRU00325"/>
    </source>
</evidence>
<feature type="region of interest" description="Disordered" evidence="5">
    <location>
        <begin position="1"/>
        <end position="21"/>
    </location>
</feature>
<dbReference type="OrthoDB" id="4327540at2759"/>
<sequence length="837" mass="96887">MEWLGSLSSQSKTFPLSEKGNNLNLNASSDTLVSLLPQQSIGGYLTGFGTDEEVQSSKVQQFGRRRVVTTGAEINPQMQVHICAEETAEEDFGLEPRTAEAACAPQRQSMHRRRENTEAVRYMYLYGLMGVAAWMIWRLRMETICIIVAFNGRWTEDYKYLDHQTKLFLAPESIQFEDFVKQIFELIELDSEKFEIVIWFDINLGTSKGMLVSKDLDLHTCIELLKTHSLFKSCRFIVDISERVFASTSNEHANTKTQHDNQERCQQIVEVDMVEAQPLNEEVHQTFDSIQVEGQSIIEIDNEQALGIQVLESAPVIEVVADKTCTQITKRRSNLKQKESPTTILRENASLDQIKVGSVFDKKKSIINCFSNVAIKGHFEFKVVRSSSTRYSLTCNDDRCRWCVRAFRIKDSTLFKIVKLEKKHDCSVNTRKADQRHATSKLISGYIIDNLRDPRFEVTPAFVMAEMQKLHGLDIGYHKAWRAIQHASALIRGSPEENYELLCSYLYMMTSKNPGTYTNIKIDDNNRFLYMFYAYGSSIAGWNHCRPVIAIDATFLKSKYRGVLMISVSKDANNQIFPLAFGIAESENNNSYEWYFSQLRNAIGSRENLIFLSDRHQAIANGIVKVYPESHHGICIYHLEQNLKRRKVKSEVIKLFQSAARVYKRKEFDIYMSDIANVDKKTYDYLMEEPPERWARSCSPQRRYDMLTTNIVESMNSVLLEARELPILRMMDFIQVKLQHWFYERRNKAEGTFYDVSCWVEEELKNRIDLAFTLNVFPVDSWRSRVEEEGITFLVDLNKRTCDCFQFQLDELPCIHAIAAIEKRNIKKSDFCSHWSP</sequence>
<feature type="transmembrane region" description="Helical" evidence="6">
    <location>
        <begin position="119"/>
        <end position="137"/>
    </location>
</feature>
<keyword evidence="6" id="KW-0472">Membrane</keyword>
<evidence type="ECO:0000256" key="3">
    <source>
        <dbReference type="ARBA" id="ARBA00022833"/>
    </source>
</evidence>
<dbReference type="SMART" id="SM00575">
    <property type="entry name" value="ZnF_PMZ"/>
    <property type="match status" value="1"/>
</dbReference>
<dbReference type="Pfam" id="PF04434">
    <property type="entry name" value="SWIM"/>
    <property type="match status" value="1"/>
</dbReference>
<dbReference type="AlphaFoldDB" id="A0A1U7XAP0"/>
<proteinExistence type="predicted"/>
<dbReference type="Proteomes" id="UP000189701">
    <property type="component" value="Unplaced"/>
</dbReference>
<dbReference type="GO" id="GO:0008270">
    <property type="term" value="F:zinc ion binding"/>
    <property type="evidence" value="ECO:0007669"/>
    <property type="project" value="UniProtKB-KW"/>
</dbReference>
<accession>A0A1U7XAP0</accession>
<dbReference type="Pfam" id="PF10551">
    <property type="entry name" value="MULE"/>
    <property type="match status" value="1"/>
</dbReference>
<dbReference type="PANTHER" id="PTHR31973:SF195">
    <property type="entry name" value="MUDR FAMILY TRANSPOSASE"/>
    <property type="match status" value="1"/>
</dbReference>
<name>A0A1U7XAP0_NICSY</name>
<evidence type="ECO:0000256" key="2">
    <source>
        <dbReference type="ARBA" id="ARBA00022771"/>
    </source>
</evidence>
<keyword evidence="6" id="KW-0812">Transmembrane</keyword>
<organism evidence="8 9">
    <name type="scientific">Nicotiana sylvestris</name>
    <name type="common">Wood tobacco</name>
    <name type="synonym">South American tobacco</name>
    <dbReference type="NCBI Taxonomy" id="4096"/>
    <lineage>
        <taxon>Eukaryota</taxon>
        <taxon>Viridiplantae</taxon>
        <taxon>Streptophyta</taxon>
        <taxon>Embryophyta</taxon>
        <taxon>Tracheophyta</taxon>
        <taxon>Spermatophyta</taxon>
        <taxon>Magnoliopsida</taxon>
        <taxon>eudicotyledons</taxon>
        <taxon>Gunneridae</taxon>
        <taxon>Pentapetalae</taxon>
        <taxon>asterids</taxon>
        <taxon>lamiids</taxon>
        <taxon>Solanales</taxon>
        <taxon>Solanaceae</taxon>
        <taxon>Nicotianoideae</taxon>
        <taxon>Nicotianeae</taxon>
        <taxon>Nicotiana</taxon>
    </lineage>
</organism>
<evidence type="ECO:0000256" key="6">
    <source>
        <dbReference type="SAM" id="Phobius"/>
    </source>
</evidence>
<dbReference type="PANTHER" id="PTHR31973">
    <property type="entry name" value="POLYPROTEIN, PUTATIVE-RELATED"/>
    <property type="match status" value="1"/>
</dbReference>
<dbReference type="InterPro" id="IPR004332">
    <property type="entry name" value="Transposase_MuDR"/>
</dbReference>
<dbReference type="STRING" id="4096.A0A1U7XAP0"/>
<keyword evidence="8" id="KW-1185">Reference proteome</keyword>
<gene>
    <name evidence="9" type="primary">LOC104232116</name>
</gene>
<dbReference type="eggNOG" id="ENOG502RJNC">
    <property type="taxonomic scope" value="Eukaryota"/>
</dbReference>
<keyword evidence="6" id="KW-1133">Transmembrane helix</keyword>
<evidence type="ECO:0000313" key="8">
    <source>
        <dbReference type="Proteomes" id="UP000189701"/>
    </source>
</evidence>
<keyword evidence="3" id="KW-0862">Zinc</keyword>
<dbReference type="RefSeq" id="XP_009783515.1">
    <property type="nucleotide sequence ID" value="XM_009785213.1"/>
</dbReference>
<reference evidence="9" key="2">
    <citation type="submission" date="2025-08" db="UniProtKB">
        <authorList>
            <consortium name="RefSeq"/>
        </authorList>
    </citation>
    <scope>IDENTIFICATION</scope>
    <source>
        <tissue evidence="9">Leaf</tissue>
    </source>
</reference>
<dbReference type="InterPro" id="IPR006564">
    <property type="entry name" value="Znf_PMZ"/>
</dbReference>
<evidence type="ECO:0000256" key="5">
    <source>
        <dbReference type="SAM" id="MobiDB-lite"/>
    </source>
</evidence>
<keyword evidence="1" id="KW-0479">Metal-binding</keyword>
<evidence type="ECO:0000259" key="7">
    <source>
        <dbReference type="PROSITE" id="PS50966"/>
    </source>
</evidence>